<accession>A0A444VS73</accession>
<organism evidence="1 2">
    <name type="scientific">Flagellimonas olearia</name>
    <dbReference type="NCBI Taxonomy" id="552546"/>
    <lineage>
        <taxon>Bacteria</taxon>
        <taxon>Pseudomonadati</taxon>
        <taxon>Bacteroidota</taxon>
        <taxon>Flavobacteriia</taxon>
        <taxon>Flavobacteriales</taxon>
        <taxon>Flavobacteriaceae</taxon>
        <taxon>Flagellimonas</taxon>
    </lineage>
</organism>
<dbReference type="Proteomes" id="UP000290261">
    <property type="component" value="Unassembled WGS sequence"/>
</dbReference>
<protein>
    <submittedName>
        <fullName evidence="1">Uncharacterized protein</fullName>
    </submittedName>
</protein>
<reference evidence="1 2" key="1">
    <citation type="submission" date="2014-04" db="EMBL/GenBank/DDBJ databases">
        <title>Whole genome of Muricauda olearia.</title>
        <authorList>
            <person name="Zhang X.-H."/>
            <person name="Tang K."/>
        </authorList>
    </citation>
    <scope>NUCLEOTIDE SEQUENCE [LARGE SCALE GENOMIC DNA]</scope>
    <source>
        <strain evidence="1 2">Th120</strain>
    </source>
</reference>
<comment type="caution">
    <text evidence="1">The sequence shown here is derived from an EMBL/GenBank/DDBJ whole genome shotgun (WGS) entry which is preliminary data.</text>
</comment>
<proteinExistence type="predicted"/>
<sequence>MWALKSIWDACKCANIDTKKRVKFKDYYKNHIINPIEIQLKLKGIIAMIEQIKGWEKTYYRAWNVHEISRFKVIFYRKVYTK</sequence>
<evidence type="ECO:0000313" key="1">
    <source>
        <dbReference type="EMBL" id="RYC53512.1"/>
    </source>
</evidence>
<gene>
    <name evidence="1" type="ORF">DN53_04725</name>
</gene>
<keyword evidence="2" id="KW-1185">Reference proteome</keyword>
<dbReference type="AlphaFoldDB" id="A0A444VS73"/>
<dbReference type="EMBL" id="JJMP01000001">
    <property type="protein sequence ID" value="RYC53512.1"/>
    <property type="molecule type" value="Genomic_DNA"/>
</dbReference>
<evidence type="ECO:0000313" key="2">
    <source>
        <dbReference type="Proteomes" id="UP000290261"/>
    </source>
</evidence>
<name>A0A444VS73_9FLAO</name>